<feature type="domain" description="RNA polymerase sigma-70 region 2" evidence="5">
    <location>
        <begin position="13"/>
        <end position="80"/>
    </location>
</feature>
<dbReference type="InterPro" id="IPR007627">
    <property type="entry name" value="RNA_pol_sigma70_r2"/>
</dbReference>
<dbReference type="InterPro" id="IPR036388">
    <property type="entry name" value="WH-like_DNA-bd_sf"/>
</dbReference>
<dbReference type="EMBL" id="JABRWO010000012">
    <property type="protein sequence ID" value="MBA2117045.1"/>
    <property type="molecule type" value="Genomic_DNA"/>
</dbReference>
<evidence type="ECO:0000313" key="8">
    <source>
        <dbReference type="Proteomes" id="UP000551616"/>
    </source>
</evidence>
<protein>
    <submittedName>
        <fullName evidence="7">Uncharacterized protein</fullName>
    </submittedName>
</protein>
<dbReference type="SUPFAM" id="SSF88946">
    <property type="entry name" value="Sigma2 domain of RNA polymerase sigma factors"/>
    <property type="match status" value="1"/>
</dbReference>
<evidence type="ECO:0000259" key="6">
    <source>
        <dbReference type="Pfam" id="PF08281"/>
    </source>
</evidence>
<evidence type="ECO:0000256" key="1">
    <source>
        <dbReference type="ARBA" id="ARBA00010641"/>
    </source>
</evidence>
<dbReference type="Pfam" id="PF08281">
    <property type="entry name" value="Sigma70_r4_2"/>
    <property type="match status" value="1"/>
</dbReference>
<keyword evidence="2" id="KW-0805">Transcription regulation</keyword>
<comment type="caution">
    <text evidence="7">The sequence shown here is derived from an EMBL/GenBank/DDBJ whole genome shotgun (WGS) entry which is preliminary data.</text>
</comment>
<dbReference type="Gene3D" id="1.10.10.10">
    <property type="entry name" value="Winged helix-like DNA-binding domain superfamily/Winged helix DNA-binding domain"/>
    <property type="match status" value="1"/>
</dbReference>
<dbReference type="InterPro" id="IPR039425">
    <property type="entry name" value="RNA_pol_sigma-70-like"/>
</dbReference>
<dbReference type="Proteomes" id="UP000551616">
    <property type="component" value="Unassembled WGS sequence"/>
</dbReference>
<dbReference type="Gene3D" id="1.10.1740.10">
    <property type="match status" value="1"/>
</dbReference>
<dbReference type="Pfam" id="PF04542">
    <property type="entry name" value="Sigma70_r2"/>
    <property type="match status" value="1"/>
</dbReference>
<dbReference type="SUPFAM" id="SSF88659">
    <property type="entry name" value="Sigma3 and sigma4 domains of RNA polymerase sigma factors"/>
    <property type="match status" value="1"/>
</dbReference>
<evidence type="ECO:0000259" key="5">
    <source>
        <dbReference type="Pfam" id="PF04542"/>
    </source>
</evidence>
<dbReference type="RefSeq" id="WP_207398424.1">
    <property type="nucleotide sequence ID" value="NZ_JABRWO010000012.1"/>
</dbReference>
<dbReference type="NCBIfam" id="TIGR02989">
    <property type="entry name" value="Sig-70_gvs1"/>
    <property type="match status" value="1"/>
</dbReference>
<dbReference type="PANTHER" id="PTHR43133:SF51">
    <property type="entry name" value="RNA POLYMERASE SIGMA FACTOR"/>
    <property type="match status" value="1"/>
</dbReference>
<dbReference type="NCBIfam" id="TIGR02937">
    <property type="entry name" value="sigma70-ECF"/>
    <property type="match status" value="1"/>
</dbReference>
<keyword evidence="3" id="KW-0731">Sigma factor</keyword>
<proteinExistence type="inferred from homology"/>
<organism evidence="7 8">
    <name type="scientific">Bremerella alba</name>
    <dbReference type="NCBI Taxonomy" id="980252"/>
    <lineage>
        <taxon>Bacteria</taxon>
        <taxon>Pseudomonadati</taxon>
        <taxon>Planctomycetota</taxon>
        <taxon>Planctomycetia</taxon>
        <taxon>Pirellulales</taxon>
        <taxon>Pirellulaceae</taxon>
        <taxon>Bremerella</taxon>
    </lineage>
</organism>
<sequence>MAELSPTEQFIQLLTENQNRLYGYIFSLIGERSHTADVLQETNLVLWRKIDQFDPRRPFLPWAFSIARFQVLANLRDRKRDRVLLNSELIESMSSEAESMAGQIDGIREALSRCVQQLNSANRQLIQRRYFEAESLDEIAETSNRTAGAIKVALLRVRKQLAQCIQHRLAAEGNA</sequence>
<dbReference type="InterPro" id="IPR014331">
    <property type="entry name" value="RNA_pol_sigma70_ECF_RHOBA"/>
</dbReference>
<evidence type="ECO:0000256" key="4">
    <source>
        <dbReference type="ARBA" id="ARBA00023163"/>
    </source>
</evidence>
<dbReference type="AlphaFoldDB" id="A0A7V8V8W6"/>
<comment type="similarity">
    <text evidence="1">Belongs to the sigma-70 factor family. ECF subfamily.</text>
</comment>
<dbReference type="GO" id="GO:0006352">
    <property type="term" value="P:DNA-templated transcription initiation"/>
    <property type="evidence" value="ECO:0007669"/>
    <property type="project" value="InterPro"/>
</dbReference>
<evidence type="ECO:0000256" key="3">
    <source>
        <dbReference type="ARBA" id="ARBA00023082"/>
    </source>
</evidence>
<dbReference type="InterPro" id="IPR013324">
    <property type="entry name" value="RNA_pol_sigma_r3/r4-like"/>
</dbReference>
<keyword evidence="4" id="KW-0804">Transcription</keyword>
<gene>
    <name evidence="7" type="ORF">HOV93_42390</name>
</gene>
<name>A0A7V8V8W6_9BACT</name>
<evidence type="ECO:0000313" key="7">
    <source>
        <dbReference type="EMBL" id="MBA2117045.1"/>
    </source>
</evidence>
<accession>A0A7V8V8W6</accession>
<feature type="domain" description="RNA polymerase sigma factor 70 region 4 type 2" evidence="6">
    <location>
        <begin position="108"/>
        <end position="161"/>
    </location>
</feature>
<evidence type="ECO:0000256" key="2">
    <source>
        <dbReference type="ARBA" id="ARBA00023015"/>
    </source>
</evidence>
<keyword evidence="8" id="KW-1185">Reference proteome</keyword>
<dbReference type="InterPro" id="IPR013249">
    <property type="entry name" value="RNA_pol_sigma70_r4_t2"/>
</dbReference>
<dbReference type="GO" id="GO:0016987">
    <property type="term" value="F:sigma factor activity"/>
    <property type="evidence" value="ECO:0007669"/>
    <property type="project" value="UniProtKB-KW"/>
</dbReference>
<dbReference type="GO" id="GO:0003677">
    <property type="term" value="F:DNA binding"/>
    <property type="evidence" value="ECO:0007669"/>
    <property type="project" value="InterPro"/>
</dbReference>
<reference evidence="7 8" key="1">
    <citation type="submission" date="2020-05" db="EMBL/GenBank/DDBJ databases">
        <title>Bremerella alba sp. nov., a novel planctomycete isolated from the surface of the macroalga Fucus spiralis.</title>
        <authorList>
            <person name="Godinho O."/>
            <person name="Botelho R."/>
            <person name="Albuquerque L."/>
            <person name="Wiegand S."/>
            <person name="Da Costa M.S."/>
            <person name="Lobo-Da-Cunha A."/>
            <person name="Jogler C."/>
            <person name="Lage O.M."/>
        </authorList>
    </citation>
    <scope>NUCLEOTIDE SEQUENCE [LARGE SCALE GENOMIC DNA]</scope>
    <source>
        <strain evidence="7 8">FF15</strain>
    </source>
</reference>
<dbReference type="InterPro" id="IPR014284">
    <property type="entry name" value="RNA_pol_sigma-70_dom"/>
</dbReference>
<dbReference type="InterPro" id="IPR013325">
    <property type="entry name" value="RNA_pol_sigma_r2"/>
</dbReference>
<dbReference type="PANTHER" id="PTHR43133">
    <property type="entry name" value="RNA POLYMERASE ECF-TYPE SIGMA FACTO"/>
    <property type="match status" value="1"/>
</dbReference>